<organism evidence="3 4">
    <name type="scientific">Candidatus Caccovicinus merdipullorum</name>
    <dbReference type="NCBI Taxonomy" id="2840724"/>
    <lineage>
        <taxon>Bacteria</taxon>
        <taxon>Bacillati</taxon>
        <taxon>Bacillota</taxon>
        <taxon>Clostridia</taxon>
        <taxon>Eubacteriales</taxon>
        <taxon>Candidatus Caccovicinus</taxon>
    </lineage>
</organism>
<dbReference type="EMBL" id="DVKS01000194">
    <property type="protein sequence ID" value="HIT42735.1"/>
    <property type="molecule type" value="Genomic_DNA"/>
</dbReference>
<dbReference type="Gene3D" id="3.90.1010.20">
    <property type="match status" value="1"/>
</dbReference>
<reference evidence="3" key="2">
    <citation type="journal article" date="2021" name="PeerJ">
        <title>Extensive microbial diversity within the chicken gut microbiome revealed by metagenomics and culture.</title>
        <authorList>
            <person name="Gilroy R."/>
            <person name="Ravi A."/>
            <person name="Getino M."/>
            <person name="Pursley I."/>
            <person name="Horton D.L."/>
            <person name="Alikhan N.F."/>
            <person name="Baker D."/>
            <person name="Gharbi K."/>
            <person name="Hall N."/>
            <person name="Watson M."/>
            <person name="Adriaenssens E.M."/>
            <person name="Foster-Nyarko E."/>
            <person name="Jarju S."/>
            <person name="Secka A."/>
            <person name="Antonio M."/>
            <person name="Oren A."/>
            <person name="Chaudhuri R.R."/>
            <person name="La Ragione R."/>
            <person name="Hildebrand F."/>
            <person name="Pallen M.J."/>
        </authorList>
    </citation>
    <scope>NUCLEOTIDE SEQUENCE</scope>
    <source>
        <strain evidence="3">CHK123-3438</strain>
    </source>
</reference>
<dbReference type="Pfam" id="PF04205">
    <property type="entry name" value="FMN_bind"/>
    <property type="match status" value="1"/>
</dbReference>
<keyword evidence="1" id="KW-1133">Transmembrane helix</keyword>
<dbReference type="SMART" id="SM00900">
    <property type="entry name" value="FMN_bind"/>
    <property type="match status" value="1"/>
</dbReference>
<keyword evidence="1" id="KW-0472">Membrane</keyword>
<name>A0A9D1GKQ6_9FIRM</name>
<comment type="caution">
    <text evidence="3">The sequence shown here is derived from an EMBL/GenBank/DDBJ whole genome shotgun (WGS) entry which is preliminary data.</text>
</comment>
<evidence type="ECO:0000259" key="2">
    <source>
        <dbReference type="SMART" id="SM00900"/>
    </source>
</evidence>
<protein>
    <submittedName>
        <fullName evidence="3">FMN-binding protein</fullName>
    </submittedName>
</protein>
<dbReference type="InterPro" id="IPR007329">
    <property type="entry name" value="FMN-bd"/>
</dbReference>
<feature type="domain" description="FMN-binding" evidence="2">
    <location>
        <begin position="54"/>
        <end position="129"/>
    </location>
</feature>
<sequence>MNNKSNLVGLGVMAASAVILIAVSNPLYNAIKDAQLKNAAGGEEVTVVTGEAEGYGGTITAQVTLAGSRIIGLELTGNQETPEIGGEAMTALKNSILENESLDGIDVVSGATWTSNGVFNAIRTAMGEETGSGTEESAAQEEIQAAGITHGLGFYSNGRLGPGSDDQDTGVYSFNEVVAYVLFDDAGKILDLEVDQLEVATPNYDGESMPDFTGFPGQSYNADEDHDGTVDTVWEQTDDSFLSQVESWQTKRERGSSYKLNSGTWEDEMDAFEEFFKGMTVEEVQTWYDKYCSDVNGRPLFGTSENEEDIAKYDALTEDEKASLDAISGATMSLNDAHGNILGAIVKAYENRRPVNADKIAKIGLGFTNTGRLGPGSDDQDTGVYSFNTQAAGVCYDEEGKIAAIYTDVMEVSTPNYDGESMPNFTGFPGHSYNADEDHDGTVDAVLEQTEDTFLSQIEGWQTKRERGSSYKLNSGTWTDEMNIFEEFFAGMTTEEVSAWFADYCSDVNGRPLFGTSENEEDIAKYDALSQEEKDAMDAVSGATMSLRDAHGDILGAIEKAWACAKDTNITAAQ</sequence>
<feature type="transmembrane region" description="Helical" evidence="1">
    <location>
        <begin position="7"/>
        <end position="28"/>
    </location>
</feature>
<dbReference type="GO" id="GO:0016020">
    <property type="term" value="C:membrane"/>
    <property type="evidence" value="ECO:0007669"/>
    <property type="project" value="InterPro"/>
</dbReference>
<evidence type="ECO:0000313" key="4">
    <source>
        <dbReference type="Proteomes" id="UP000886860"/>
    </source>
</evidence>
<keyword evidence="1" id="KW-0812">Transmembrane</keyword>
<gene>
    <name evidence="3" type="ORF">IAB60_11690</name>
</gene>
<dbReference type="AlphaFoldDB" id="A0A9D1GKQ6"/>
<accession>A0A9D1GKQ6</accession>
<proteinExistence type="predicted"/>
<evidence type="ECO:0000313" key="3">
    <source>
        <dbReference type="EMBL" id="HIT42735.1"/>
    </source>
</evidence>
<reference evidence="3" key="1">
    <citation type="submission" date="2020-10" db="EMBL/GenBank/DDBJ databases">
        <authorList>
            <person name="Gilroy R."/>
        </authorList>
    </citation>
    <scope>NUCLEOTIDE SEQUENCE</scope>
    <source>
        <strain evidence="3">CHK123-3438</strain>
    </source>
</reference>
<dbReference type="GO" id="GO:0010181">
    <property type="term" value="F:FMN binding"/>
    <property type="evidence" value="ECO:0007669"/>
    <property type="project" value="InterPro"/>
</dbReference>
<dbReference type="Proteomes" id="UP000886860">
    <property type="component" value="Unassembled WGS sequence"/>
</dbReference>
<evidence type="ECO:0000256" key="1">
    <source>
        <dbReference type="SAM" id="Phobius"/>
    </source>
</evidence>